<proteinExistence type="predicted"/>
<gene>
    <name evidence="1" type="ORF">FIBSPDRAFT_900778</name>
</gene>
<keyword evidence="2" id="KW-1185">Reference proteome</keyword>
<reference evidence="1 2" key="1">
    <citation type="journal article" date="2016" name="Mol. Biol. Evol.">
        <title>Comparative Genomics of Early-Diverging Mushroom-Forming Fungi Provides Insights into the Origins of Lignocellulose Decay Capabilities.</title>
        <authorList>
            <person name="Nagy L.G."/>
            <person name="Riley R."/>
            <person name="Tritt A."/>
            <person name="Adam C."/>
            <person name="Daum C."/>
            <person name="Floudas D."/>
            <person name="Sun H."/>
            <person name="Yadav J.S."/>
            <person name="Pangilinan J."/>
            <person name="Larsson K.H."/>
            <person name="Matsuura K."/>
            <person name="Barry K."/>
            <person name="Labutti K."/>
            <person name="Kuo R."/>
            <person name="Ohm R.A."/>
            <person name="Bhattacharya S.S."/>
            <person name="Shirouzu T."/>
            <person name="Yoshinaga Y."/>
            <person name="Martin F.M."/>
            <person name="Grigoriev I.V."/>
            <person name="Hibbett D.S."/>
        </authorList>
    </citation>
    <scope>NUCLEOTIDE SEQUENCE [LARGE SCALE GENOMIC DNA]</scope>
    <source>
        <strain evidence="1 2">CBS 109695</strain>
    </source>
</reference>
<evidence type="ECO:0000313" key="2">
    <source>
        <dbReference type="Proteomes" id="UP000076532"/>
    </source>
</evidence>
<dbReference type="Proteomes" id="UP000076532">
    <property type="component" value="Unassembled WGS sequence"/>
</dbReference>
<protein>
    <submittedName>
        <fullName evidence="1">Uncharacterized protein</fullName>
    </submittedName>
</protein>
<dbReference type="EMBL" id="KV417708">
    <property type="protein sequence ID" value="KZP09062.1"/>
    <property type="molecule type" value="Genomic_DNA"/>
</dbReference>
<dbReference type="AlphaFoldDB" id="A0A165XZW1"/>
<sequence>MAILTPHYRLWHAAVFAHLHAMPSAVQSEHLEQEFLALGKSLISQIVLFQWVEYGAAFDGLVGHLGSIWAPQGLHLTLVLDIRTWQNFYDGSCDQKSQYRVDKDGAGLKFKVLDSEIRIKRASPAF</sequence>
<name>A0A165XZW1_9AGAM</name>
<organism evidence="1 2">
    <name type="scientific">Athelia psychrophila</name>
    <dbReference type="NCBI Taxonomy" id="1759441"/>
    <lineage>
        <taxon>Eukaryota</taxon>
        <taxon>Fungi</taxon>
        <taxon>Dikarya</taxon>
        <taxon>Basidiomycota</taxon>
        <taxon>Agaricomycotina</taxon>
        <taxon>Agaricomycetes</taxon>
        <taxon>Agaricomycetidae</taxon>
        <taxon>Atheliales</taxon>
        <taxon>Atheliaceae</taxon>
        <taxon>Athelia</taxon>
    </lineage>
</organism>
<accession>A0A165XZW1</accession>
<evidence type="ECO:0000313" key="1">
    <source>
        <dbReference type="EMBL" id="KZP09062.1"/>
    </source>
</evidence>